<dbReference type="InterPro" id="IPR013022">
    <property type="entry name" value="Xyl_isomerase-like_TIM-brl"/>
</dbReference>
<evidence type="ECO:0000313" key="4">
    <source>
        <dbReference type="Proteomes" id="UP000315700"/>
    </source>
</evidence>
<evidence type="ECO:0000256" key="1">
    <source>
        <dbReference type="SAM" id="SignalP"/>
    </source>
</evidence>
<protein>
    <submittedName>
        <fullName evidence="3">Xylose isomerase-like TIM barrel</fullName>
    </submittedName>
</protein>
<dbReference type="InterPro" id="IPR036237">
    <property type="entry name" value="Xyl_isomerase-like_sf"/>
</dbReference>
<reference evidence="3 4" key="1">
    <citation type="submission" date="2019-02" db="EMBL/GenBank/DDBJ databases">
        <title>Deep-cultivation of Planctomycetes and their phenomic and genomic characterization uncovers novel biology.</title>
        <authorList>
            <person name="Wiegand S."/>
            <person name="Jogler M."/>
            <person name="Boedeker C."/>
            <person name="Pinto D."/>
            <person name="Vollmers J."/>
            <person name="Rivas-Marin E."/>
            <person name="Kohn T."/>
            <person name="Peeters S.H."/>
            <person name="Heuer A."/>
            <person name="Rast P."/>
            <person name="Oberbeckmann S."/>
            <person name="Bunk B."/>
            <person name="Jeske O."/>
            <person name="Meyerdierks A."/>
            <person name="Storesund J.E."/>
            <person name="Kallscheuer N."/>
            <person name="Luecker S."/>
            <person name="Lage O.M."/>
            <person name="Pohl T."/>
            <person name="Merkel B.J."/>
            <person name="Hornburger P."/>
            <person name="Mueller R.-W."/>
            <person name="Bruemmer F."/>
            <person name="Labrenz M."/>
            <person name="Spormann A.M."/>
            <person name="Op den Camp H."/>
            <person name="Overmann J."/>
            <person name="Amann R."/>
            <person name="Jetten M.S.M."/>
            <person name="Mascher T."/>
            <person name="Medema M.H."/>
            <person name="Devos D.P."/>
            <person name="Kaster A.-K."/>
            <person name="Ovreas L."/>
            <person name="Rohde M."/>
            <person name="Galperin M.Y."/>
            <person name="Jogler C."/>
        </authorList>
    </citation>
    <scope>NUCLEOTIDE SEQUENCE [LARGE SCALE GENOMIC DNA]</scope>
    <source>
        <strain evidence="3 4">Pan44</strain>
    </source>
</reference>
<feature type="signal peptide" evidence="1">
    <location>
        <begin position="1"/>
        <end position="26"/>
    </location>
</feature>
<sequence length="305" mass="33124" precursor="true">MSVSRRQFLASAAVAAALPARSLLQAADPIVRNGKPYMKLSLAAYSFNKYLPSNRAPSKTPPRMTLEQFVDYCASLDLEGTELTSYYFPKDVTPASLNALKAQTHRLGLDISGTSIGNDFCLVDGPERDAQLKLCRDWIDHSAALGAPVIRIFAGKIAKGDTEAKAVERCVAGIEQSLEYAAEKGVALALENHGGITATPAQLLGIVKAVKPSPWFGINFDSGNFRTPDPYSDLEQIAPYAINAQVKVSVSHGEKEKKQPADFGRIVEILKAAKYRGYLALEYEEPEDPWETIPGLLKTLRGLIG</sequence>
<dbReference type="KEGG" id="ccos:Pan44_02800"/>
<feature type="domain" description="Xylose isomerase-like TIM barrel" evidence="2">
    <location>
        <begin position="70"/>
        <end position="298"/>
    </location>
</feature>
<evidence type="ECO:0000259" key="2">
    <source>
        <dbReference type="Pfam" id="PF01261"/>
    </source>
</evidence>
<dbReference type="PANTHER" id="PTHR12110">
    <property type="entry name" value="HYDROXYPYRUVATE ISOMERASE"/>
    <property type="match status" value="1"/>
</dbReference>
<dbReference type="InParanoid" id="A0A517S814"/>
<dbReference type="Pfam" id="PF01261">
    <property type="entry name" value="AP_endonuc_2"/>
    <property type="match status" value="1"/>
</dbReference>
<dbReference type="InterPro" id="IPR006311">
    <property type="entry name" value="TAT_signal"/>
</dbReference>
<dbReference type="InterPro" id="IPR050312">
    <property type="entry name" value="IolE/XylAMocC-like"/>
</dbReference>
<gene>
    <name evidence="3" type="ORF">Pan44_02800</name>
</gene>
<organism evidence="3 4">
    <name type="scientific">Caulifigura coniformis</name>
    <dbReference type="NCBI Taxonomy" id="2527983"/>
    <lineage>
        <taxon>Bacteria</taxon>
        <taxon>Pseudomonadati</taxon>
        <taxon>Planctomycetota</taxon>
        <taxon>Planctomycetia</taxon>
        <taxon>Planctomycetales</taxon>
        <taxon>Planctomycetaceae</taxon>
        <taxon>Caulifigura</taxon>
    </lineage>
</organism>
<dbReference type="AlphaFoldDB" id="A0A517S814"/>
<name>A0A517S814_9PLAN</name>
<dbReference type="PANTHER" id="PTHR12110:SF53">
    <property type="entry name" value="BLR5974 PROTEIN"/>
    <property type="match status" value="1"/>
</dbReference>
<keyword evidence="3" id="KW-0413">Isomerase</keyword>
<dbReference type="Proteomes" id="UP000315700">
    <property type="component" value="Chromosome"/>
</dbReference>
<dbReference type="RefSeq" id="WP_145026538.1">
    <property type="nucleotide sequence ID" value="NZ_CP036271.1"/>
</dbReference>
<dbReference type="PROSITE" id="PS51318">
    <property type="entry name" value="TAT"/>
    <property type="match status" value="1"/>
</dbReference>
<feature type="chain" id="PRO_5021901230" evidence="1">
    <location>
        <begin position="27"/>
        <end position="305"/>
    </location>
</feature>
<accession>A0A517S814</accession>
<dbReference type="Gene3D" id="3.20.20.150">
    <property type="entry name" value="Divalent-metal-dependent TIM barrel enzymes"/>
    <property type="match status" value="1"/>
</dbReference>
<dbReference type="OrthoDB" id="259215at2"/>
<keyword evidence="4" id="KW-1185">Reference proteome</keyword>
<proteinExistence type="predicted"/>
<dbReference type="EMBL" id="CP036271">
    <property type="protein sequence ID" value="QDT52271.1"/>
    <property type="molecule type" value="Genomic_DNA"/>
</dbReference>
<evidence type="ECO:0000313" key="3">
    <source>
        <dbReference type="EMBL" id="QDT52271.1"/>
    </source>
</evidence>
<keyword evidence="1" id="KW-0732">Signal</keyword>
<dbReference type="GO" id="GO:0016853">
    <property type="term" value="F:isomerase activity"/>
    <property type="evidence" value="ECO:0007669"/>
    <property type="project" value="UniProtKB-KW"/>
</dbReference>
<dbReference type="SUPFAM" id="SSF51658">
    <property type="entry name" value="Xylose isomerase-like"/>
    <property type="match status" value="1"/>
</dbReference>